<comment type="caution">
    <text evidence="6">The sequence shown here is derived from an EMBL/GenBank/DDBJ whole genome shotgun (WGS) entry which is preliminary data.</text>
</comment>
<proteinExistence type="predicted"/>
<dbReference type="PANTHER" id="PTHR42852">
    <property type="entry name" value="THIOL:DISULFIDE INTERCHANGE PROTEIN DSBE"/>
    <property type="match status" value="1"/>
</dbReference>
<reference evidence="6 7" key="1">
    <citation type="submission" date="2023-09" db="EMBL/GenBank/DDBJ databases">
        <authorList>
            <person name="Rey-Velasco X."/>
        </authorList>
    </citation>
    <scope>NUCLEOTIDE SEQUENCE [LARGE SCALE GENOMIC DNA]</scope>
    <source>
        <strain evidence="6 7">F363</strain>
    </source>
</reference>
<feature type="domain" description="Thioredoxin" evidence="5">
    <location>
        <begin position="231"/>
        <end position="371"/>
    </location>
</feature>
<evidence type="ECO:0000259" key="5">
    <source>
        <dbReference type="PROSITE" id="PS51352"/>
    </source>
</evidence>
<dbReference type="Pfam" id="PF00578">
    <property type="entry name" value="AhpC-TSA"/>
    <property type="match status" value="1"/>
</dbReference>
<dbReference type="Pfam" id="PF14289">
    <property type="entry name" value="DUF4369"/>
    <property type="match status" value="1"/>
</dbReference>
<dbReference type="InterPro" id="IPR013766">
    <property type="entry name" value="Thioredoxin_domain"/>
</dbReference>
<evidence type="ECO:0000313" key="6">
    <source>
        <dbReference type="EMBL" id="MDT0644260.1"/>
    </source>
</evidence>
<organism evidence="6 7">
    <name type="scientific">Autumnicola tepida</name>
    <dbReference type="NCBI Taxonomy" id="3075595"/>
    <lineage>
        <taxon>Bacteria</taxon>
        <taxon>Pseudomonadati</taxon>
        <taxon>Bacteroidota</taxon>
        <taxon>Flavobacteriia</taxon>
        <taxon>Flavobacteriales</taxon>
        <taxon>Flavobacteriaceae</taxon>
        <taxon>Autumnicola</taxon>
    </lineage>
</organism>
<dbReference type="Proteomes" id="UP001262889">
    <property type="component" value="Unassembled WGS sequence"/>
</dbReference>
<dbReference type="InterPro" id="IPR025380">
    <property type="entry name" value="DUF4369"/>
</dbReference>
<accession>A0ABU3CE12</accession>
<dbReference type="InterPro" id="IPR036249">
    <property type="entry name" value="Thioredoxin-like_sf"/>
</dbReference>
<dbReference type="SUPFAM" id="SSF52833">
    <property type="entry name" value="Thioredoxin-like"/>
    <property type="match status" value="1"/>
</dbReference>
<dbReference type="InterPro" id="IPR000866">
    <property type="entry name" value="AhpC/TSA"/>
</dbReference>
<dbReference type="PROSITE" id="PS51352">
    <property type="entry name" value="THIOREDOXIN_2"/>
    <property type="match status" value="1"/>
</dbReference>
<evidence type="ECO:0000256" key="3">
    <source>
        <dbReference type="ARBA" id="ARBA00023157"/>
    </source>
</evidence>
<evidence type="ECO:0000313" key="7">
    <source>
        <dbReference type="Proteomes" id="UP001262889"/>
    </source>
</evidence>
<comment type="subcellular location">
    <subcellularLocation>
        <location evidence="1">Cell envelope</location>
    </subcellularLocation>
</comment>
<keyword evidence="2" id="KW-0201">Cytochrome c-type biogenesis</keyword>
<dbReference type="PANTHER" id="PTHR42852:SF6">
    <property type="entry name" value="THIOL:DISULFIDE INTERCHANGE PROTEIN DSBE"/>
    <property type="match status" value="1"/>
</dbReference>
<dbReference type="EMBL" id="JAVRHQ010000023">
    <property type="protein sequence ID" value="MDT0644260.1"/>
    <property type="molecule type" value="Genomic_DNA"/>
</dbReference>
<keyword evidence="7" id="KW-1185">Reference proteome</keyword>
<gene>
    <name evidence="6" type="ORF">RM553_15590</name>
</gene>
<evidence type="ECO:0000256" key="4">
    <source>
        <dbReference type="ARBA" id="ARBA00023284"/>
    </source>
</evidence>
<keyword evidence="3" id="KW-1015">Disulfide bond</keyword>
<protein>
    <submittedName>
        <fullName evidence="6">TlpA disulfide reductase family protein</fullName>
    </submittedName>
</protein>
<dbReference type="PROSITE" id="PS51257">
    <property type="entry name" value="PROKAR_LIPOPROTEIN"/>
    <property type="match status" value="1"/>
</dbReference>
<evidence type="ECO:0000256" key="1">
    <source>
        <dbReference type="ARBA" id="ARBA00004196"/>
    </source>
</evidence>
<name>A0ABU3CE12_9FLAO</name>
<keyword evidence="4" id="KW-0676">Redox-active center</keyword>
<dbReference type="CDD" id="cd02966">
    <property type="entry name" value="TlpA_like_family"/>
    <property type="match status" value="1"/>
</dbReference>
<dbReference type="InterPro" id="IPR050553">
    <property type="entry name" value="Thioredoxin_ResA/DsbE_sf"/>
</dbReference>
<dbReference type="RefSeq" id="WP_311535877.1">
    <property type="nucleotide sequence ID" value="NZ_JAVRHQ010000023.1"/>
</dbReference>
<sequence length="371" mass="41993">MRKLIIMAAIAIVATGCEQDKGYYLNGNIEGVENGTNVYISEISDETRRPEVIDTVQVENGKFEADLEENEGPTMAFISIEGLNGNIIYIAENEEINIEAYKDSLRSSRITGGKENRALSQYMDHLKETNRKVMAGRNEMREAYSAQDTVKLESLQAAEDEIRDNDAVSKKKIFKENKDSYVSLMILMDMLRMKAYPVKEIKEMYNEIPENLQNTAIGQDLKETLEKQDAVAIGSKAPNFTAPTPEGEKLSLKDAMGEVTIIDFWAAWCKPCRAENPNVVKIYNKYHDQGLNIIGVSLDRPGQKDKWLEAIEEDGLEWQHVSNLQFWQDPVAQLYNIRSIPATFILDENGEIVARDLRGDELEAKVDELLN</sequence>
<evidence type="ECO:0000256" key="2">
    <source>
        <dbReference type="ARBA" id="ARBA00022748"/>
    </source>
</evidence>
<dbReference type="Gene3D" id="3.40.30.10">
    <property type="entry name" value="Glutaredoxin"/>
    <property type="match status" value="1"/>
</dbReference>